<name>A0A9N7TWC9_PLEPL</name>
<proteinExistence type="predicted"/>
<feature type="transmembrane region" description="Helical" evidence="1">
    <location>
        <begin position="44"/>
        <end position="70"/>
    </location>
</feature>
<feature type="non-terminal residue" evidence="2">
    <location>
        <position position="1"/>
    </location>
</feature>
<keyword evidence="1" id="KW-0472">Membrane</keyword>
<keyword evidence="1" id="KW-0812">Transmembrane</keyword>
<evidence type="ECO:0000256" key="1">
    <source>
        <dbReference type="SAM" id="Phobius"/>
    </source>
</evidence>
<accession>A0A9N7TWC9</accession>
<keyword evidence="3" id="KW-1185">Reference proteome</keyword>
<keyword evidence="1" id="KW-1133">Transmembrane helix</keyword>
<organism evidence="2 3">
    <name type="scientific">Pleuronectes platessa</name>
    <name type="common">European plaice</name>
    <dbReference type="NCBI Taxonomy" id="8262"/>
    <lineage>
        <taxon>Eukaryota</taxon>
        <taxon>Metazoa</taxon>
        <taxon>Chordata</taxon>
        <taxon>Craniata</taxon>
        <taxon>Vertebrata</taxon>
        <taxon>Euteleostomi</taxon>
        <taxon>Actinopterygii</taxon>
        <taxon>Neopterygii</taxon>
        <taxon>Teleostei</taxon>
        <taxon>Neoteleostei</taxon>
        <taxon>Acanthomorphata</taxon>
        <taxon>Carangaria</taxon>
        <taxon>Pleuronectiformes</taxon>
        <taxon>Pleuronectoidei</taxon>
        <taxon>Pleuronectidae</taxon>
        <taxon>Pleuronectes</taxon>
    </lineage>
</organism>
<protein>
    <submittedName>
        <fullName evidence="2">Uncharacterized protein</fullName>
    </submittedName>
</protein>
<dbReference type="EMBL" id="CADEAL010000412">
    <property type="protein sequence ID" value="CAB1419798.1"/>
    <property type="molecule type" value="Genomic_DNA"/>
</dbReference>
<reference evidence="2" key="1">
    <citation type="submission" date="2020-03" db="EMBL/GenBank/DDBJ databases">
        <authorList>
            <person name="Weist P."/>
        </authorList>
    </citation>
    <scope>NUCLEOTIDE SEQUENCE</scope>
</reference>
<dbReference type="AlphaFoldDB" id="A0A9N7TWC9"/>
<evidence type="ECO:0000313" key="3">
    <source>
        <dbReference type="Proteomes" id="UP001153269"/>
    </source>
</evidence>
<dbReference type="Proteomes" id="UP001153269">
    <property type="component" value="Unassembled WGS sequence"/>
</dbReference>
<gene>
    <name evidence="2" type="ORF">PLEPLA_LOCUS7649</name>
</gene>
<sequence length="109" mass="12063">VGKAWPQSGVRVEGGTLQFLTRSSDLNGLYQCTAFNPYGRGIVYIYRSVISEPCVVCWILFALLIVLIVAAATQNKREHDTDLCYTHVRPMNWCNSSGASVKGIVEPKL</sequence>
<evidence type="ECO:0000313" key="2">
    <source>
        <dbReference type="EMBL" id="CAB1419798.1"/>
    </source>
</evidence>
<comment type="caution">
    <text evidence="2">The sequence shown here is derived from an EMBL/GenBank/DDBJ whole genome shotgun (WGS) entry which is preliminary data.</text>
</comment>